<dbReference type="GO" id="GO:0008527">
    <property type="term" value="F:taste receptor activity"/>
    <property type="evidence" value="ECO:0007669"/>
    <property type="project" value="InterPro"/>
</dbReference>
<keyword evidence="7" id="KW-0675">Receptor</keyword>
<name>B7P9F6_IXOSC</name>
<reference evidence="10 12" key="1">
    <citation type="submission" date="2008-03" db="EMBL/GenBank/DDBJ databases">
        <title>Annotation of Ixodes scapularis.</title>
        <authorList>
            <consortium name="Ixodes scapularis Genome Project Consortium"/>
            <person name="Caler E."/>
            <person name="Hannick L.I."/>
            <person name="Bidwell S."/>
            <person name="Joardar V."/>
            <person name="Thiagarajan M."/>
            <person name="Amedeo P."/>
            <person name="Galinsky K.J."/>
            <person name="Schobel S."/>
            <person name="Inman J."/>
            <person name="Hostetler J."/>
            <person name="Miller J."/>
            <person name="Hammond M."/>
            <person name="Megy K."/>
            <person name="Lawson D."/>
            <person name="Kodira C."/>
            <person name="Sutton G."/>
            <person name="Meyer J."/>
            <person name="Hill C.A."/>
            <person name="Birren B."/>
            <person name="Nene V."/>
            <person name="Collins F."/>
            <person name="Alarcon-Chaidez F."/>
            <person name="Wikel S."/>
            <person name="Strausberg R."/>
        </authorList>
    </citation>
    <scope>NUCLEOTIDE SEQUENCE [LARGE SCALE GENOMIC DNA]</scope>
    <source>
        <strain evidence="12">Wikel</strain>
        <strain evidence="10">Wikel colony</strain>
    </source>
</reference>
<evidence type="ECO:0000256" key="2">
    <source>
        <dbReference type="ARBA" id="ARBA00005327"/>
    </source>
</evidence>
<feature type="transmembrane region" description="Helical" evidence="9">
    <location>
        <begin position="407"/>
        <end position="425"/>
    </location>
</feature>
<keyword evidence="12" id="KW-1185">Reference proteome</keyword>
<gene>
    <name evidence="10" type="ORF">IscW_ISCW002110</name>
</gene>
<protein>
    <recommendedName>
        <fullName evidence="13">Gustatory receptor</fullName>
    </recommendedName>
</protein>
<dbReference type="VEuPathDB" id="VectorBase:ISCI002110"/>
<dbReference type="InParanoid" id="B7P9F6"/>
<accession>B7P9F6</accession>
<feature type="compositionally biased region" description="Basic and acidic residues" evidence="8">
    <location>
        <begin position="24"/>
        <end position="35"/>
    </location>
</feature>
<evidence type="ECO:0000256" key="5">
    <source>
        <dbReference type="ARBA" id="ARBA00022989"/>
    </source>
</evidence>
<dbReference type="VEuPathDB" id="VectorBase:ISCP_024114"/>
<feature type="transmembrane region" description="Helical" evidence="9">
    <location>
        <begin position="294"/>
        <end position="315"/>
    </location>
</feature>
<proteinExistence type="inferred from homology"/>
<dbReference type="PANTHER" id="PTHR21421">
    <property type="entry name" value="GUSTATORY RECEPTOR"/>
    <property type="match status" value="1"/>
</dbReference>
<feature type="transmembrane region" description="Helical" evidence="9">
    <location>
        <begin position="335"/>
        <end position="354"/>
    </location>
</feature>
<dbReference type="Proteomes" id="UP000001555">
    <property type="component" value="Unassembled WGS sequence"/>
</dbReference>
<evidence type="ECO:0000313" key="12">
    <source>
        <dbReference type="Proteomes" id="UP000001555"/>
    </source>
</evidence>
<dbReference type="HOGENOM" id="CLU_700736_0_0_1"/>
<dbReference type="PaxDb" id="6945-B7P9F6"/>
<dbReference type="EMBL" id="ABJB010527059">
    <property type="status" value="NOT_ANNOTATED_CDS"/>
    <property type="molecule type" value="Genomic_DNA"/>
</dbReference>
<feature type="transmembrane region" description="Helical" evidence="9">
    <location>
        <begin position="227"/>
        <end position="250"/>
    </location>
</feature>
<evidence type="ECO:0000256" key="9">
    <source>
        <dbReference type="SAM" id="Phobius"/>
    </source>
</evidence>
<dbReference type="VEuPathDB" id="VectorBase:ISCW002110"/>
<keyword evidence="4 9" id="KW-0812">Transmembrane</keyword>
<dbReference type="EMBL" id="ABJB010605956">
    <property type="status" value="NOT_ANNOTATED_CDS"/>
    <property type="molecule type" value="Genomic_DNA"/>
</dbReference>
<feature type="region of interest" description="Disordered" evidence="8">
    <location>
        <begin position="1"/>
        <end position="80"/>
    </location>
</feature>
<keyword evidence="5 9" id="KW-1133">Transmembrane helix</keyword>
<dbReference type="AlphaFoldDB" id="B7P9F6"/>
<evidence type="ECO:0000256" key="4">
    <source>
        <dbReference type="ARBA" id="ARBA00022692"/>
    </source>
</evidence>
<evidence type="ECO:0000256" key="6">
    <source>
        <dbReference type="ARBA" id="ARBA00023136"/>
    </source>
</evidence>
<dbReference type="GO" id="GO:0007606">
    <property type="term" value="P:sensory perception of chemical stimulus"/>
    <property type="evidence" value="ECO:0000318"/>
    <property type="project" value="GO_Central"/>
</dbReference>
<dbReference type="GO" id="GO:0005886">
    <property type="term" value="C:plasma membrane"/>
    <property type="evidence" value="ECO:0007669"/>
    <property type="project" value="UniProtKB-SubCell"/>
</dbReference>
<comment type="subcellular location">
    <subcellularLocation>
        <location evidence="1">Cell membrane</location>
        <topology evidence="1">Multi-pass membrane protein</topology>
    </subcellularLocation>
</comment>
<keyword evidence="3" id="KW-1003">Cell membrane</keyword>
<sequence length="426" mass="47031">MNPEAVVARLGHQTNDPPRIRCAGTREGRSSEAENRAPVGRGKSPTRVTWDDPLQSPYFGGRSSVLEEPDPKPDPGPTSRSRWAKCGVVLLYVIGLHNLASSVVKCSSSRNPFEVLDAVSVACRTFFSAVTTHLFYTGYPCVATFLSLERGADLAVSHQRQMKWKHGAARGFVVAYGVAMMVHQVVWLSHYGAAAYIRTQVYSLNVSALKINGFLAAVLAYLDFTAFHASVFVPALCILQYVLVCDMVVLKVKHFRSLVRVCAKNSDVQAGPVKRLHSIYTSLWNAVQKLDSQLSLAVFLWYVDLVLNIIISVRMVQHTLSQFNPYSAAGAYVQALYLGLMFLLMSYAAANLIVEVRHVDHDVCQLVCALTAVDGQTCNQVMLLQEEVANCRMAFTGWNCFNIDRSFILTVIGAIITYAVVLQQLT</sequence>
<organism>
    <name type="scientific">Ixodes scapularis</name>
    <name type="common">Black-legged tick</name>
    <name type="synonym">Deer tick</name>
    <dbReference type="NCBI Taxonomy" id="6945"/>
    <lineage>
        <taxon>Eukaryota</taxon>
        <taxon>Metazoa</taxon>
        <taxon>Ecdysozoa</taxon>
        <taxon>Arthropoda</taxon>
        <taxon>Chelicerata</taxon>
        <taxon>Arachnida</taxon>
        <taxon>Acari</taxon>
        <taxon>Parasitiformes</taxon>
        <taxon>Ixodida</taxon>
        <taxon>Ixodoidea</taxon>
        <taxon>Ixodidae</taxon>
        <taxon>Ixodinae</taxon>
        <taxon>Ixodes</taxon>
    </lineage>
</organism>
<evidence type="ECO:0000256" key="7">
    <source>
        <dbReference type="ARBA" id="ARBA00023170"/>
    </source>
</evidence>
<evidence type="ECO:0000256" key="3">
    <source>
        <dbReference type="ARBA" id="ARBA00022475"/>
    </source>
</evidence>
<evidence type="ECO:0000313" key="11">
    <source>
        <dbReference type="EnsemblMetazoa" id="ISCW002110-PA"/>
    </source>
</evidence>
<dbReference type="EnsemblMetazoa" id="ISCW002110-RA">
    <property type="protein sequence ID" value="ISCW002110-PA"/>
    <property type="gene ID" value="ISCW002110"/>
</dbReference>
<dbReference type="GO" id="GO:0050916">
    <property type="term" value="P:sensory perception of sweet taste"/>
    <property type="evidence" value="ECO:0007669"/>
    <property type="project" value="UniProtKB-ARBA"/>
</dbReference>
<feature type="transmembrane region" description="Helical" evidence="9">
    <location>
        <begin position="201"/>
        <end position="221"/>
    </location>
</feature>
<feature type="transmembrane region" description="Helical" evidence="9">
    <location>
        <begin position="168"/>
        <end position="189"/>
    </location>
</feature>
<dbReference type="Pfam" id="PF06151">
    <property type="entry name" value="Trehalose_recp"/>
    <property type="match status" value="1"/>
</dbReference>
<dbReference type="EMBL" id="DS663085">
    <property type="protein sequence ID" value="EEC03228.1"/>
    <property type="molecule type" value="Genomic_DNA"/>
</dbReference>
<evidence type="ECO:0000256" key="1">
    <source>
        <dbReference type="ARBA" id="ARBA00004651"/>
    </source>
</evidence>
<reference evidence="11" key="2">
    <citation type="submission" date="2020-05" db="UniProtKB">
        <authorList>
            <consortium name="EnsemblMetazoa"/>
        </authorList>
    </citation>
    <scope>IDENTIFICATION</scope>
    <source>
        <strain evidence="11">wikel</strain>
    </source>
</reference>
<evidence type="ECO:0000256" key="8">
    <source>
        <dbReference type="SAM" id="MobiDB-lite"/>
    </source>
</evidence>
<dbReference type="EMBL" id="ABJB010711713">
    <property type="status" value="NOT_ANNOTATED_CDS"/>
    <property type="molecule type" value="Genomic_DNA"/>
</dbReference>
<comment type="similarity">
    <text evidence="2">Belongs to the insect chemoreceptor superfamily. Gustatory receptor (GR) family. Gr5a subfamily.</text>
</comment>
<dbReference type="PANTHER" id="PTHR21421:SF29">
    <property type="entry name" value="GUSTATORY RECEPTOR 5A FOR TREHALOSE-RELATED"/>
    <property type="match status" value="1"/>
</dbReference>
<dbReference type="InterPro" id="IPR009318">
    <property type="entry name" value="Gustatory_rcpt"/>
</dbReference>
<dbReference type="OrthoDB" id="6422868at2759"/>
<evidence type="ECO:0000313" key="10">
    <source>
        <dbReference type="EMBL" id="EEC03228.1"/>
    </source>
</evidence>
<keyword evidence="6 9" id="KW-0472">Membrane</keyword>
<dbReference type="EMBL" id="ABJB010024480">
    <property type="status" value="NOT_ANNOTATED_CDS"/>
    <property type="molecule type" value="Genomic_DNA"/>
</dbReference>
<dbReference type="EMBL" id="ABJB011065752">
    <property type="status" value="NOT_ANNOTATED_CDS"/>
    <property type="molecule type" value="Genomic_DNA"/>
</dbReference>
<evidence type="ECO:0008006" key="13">
    <source>
        <dbReference type="Google" id="ProtNLM"/>
    </source>
</evidence>